<dbReference type="AlphaFoldDB" id="A0A9J6F5H6"/>
<reference evidence="2" key="1">
    <citation type="journal article" date="2020" name="Cell">
        <title>Large-Scale Comparative Analyses of Tick Genomes Elucidate Their Genetic Diversity and Vector Capacities.</title>
        <authorList>
            <consortium name="Tick Genome and Microbiome Consortium (TIGMIC)"/>
            <person name="Jia N."/>
            <person name="Wang J."/>
            <person name="Shi W."/>
            <person name="Du L."/>
            <person name="Sun Y."/>
            <person name="Zhan W."/>
            <person name="Jiang J.F."/>
            <person name="Wang Q."/>
            <person name="Zhang B."/>
            <person name="Ji P."/>
            <person name="Bell-Sakyi L."/>
            <person name="Cui X.M."/>
            <person name="Yuan T.T."/>
            <person name="Jiang B.G."/>
            <person name="Yang W.F."/>
            <person name="Lam T.T."/>
            <person name="Chang Q.C."/>
            <person name="Ding S.J."/>
            <person name="Wang X.J."/>
            <person name="Zhu J.G."/>
            <person name="Ruan X.D."/>
            <person name="Zhao L."/>
            <person name="Wei J.T."/>
            <person name="Ye R.Z."/>
            <person name="Que T.C."/>
            <person name="Du C.H."/>
            <person name="Zhou Y.H."/>
            <person name="Cheng J.X."/>
            <person name="Dai P.F."/>
            <person name="Guo W.B."/>
            <person name="Han X.H."/>
            <person name="Huang E.J."/>
            <person name="Li L.F."/>
            <person name="Wei W."/>
            <person name="Gao Y.C."/>
            <person name="Liu J.Z."/>
            <person name="Shao H.Z."/>
            <person name="Wang X."/>
            <person name="Wang C.C."/>
            <person name="Yang T.C."/>
            <person name="Huo Q.B."/>
            <person name="Li W."/>
            <person name="Chen H.Y."/>
            <person name="Chen S.E."/>
            <person name="Zhou L.G."/>
            <person name="Ni X.B."/>
            <person name="Tian J.H."/>
            <person name="Sheng Y."/>
            <person name="Liu T."/>
            <person name="Pan Y.S."/>
            <person name="Xia L.Y."/>
            <person name="Li J."/>
            <person name="Zhao F."/>
            <person name="Cao W.C."/>
        </authorList>
    </citation>
    <scope>NUCLEOTIDE SEQUENCE</scope>
    <source>
        <strain evidence="2">Rmic-2018</strain>
    </source>
</reference>
<gene>
    <name evidence="2" type="ORF">HPB51_017571</name>
</gene>
<dbReference type="EMBL" id="JABSTU010000001">
    <property type="protein sequence ID" value="KAH8041751.1"/>
    <property type="molecule type" value="Genomic_DNA"/>
</dbReference>
<name>A0A9J6F5H6_RHIMP</name>
<accession>A0A9J6F5H6</accession>
<keyword evidence="3" id="KW-1185">Reference proteome</keyword>
<evidence type="ECO:0000313" key="2">
    <source>
        <dbReference type="EMBL" id="KAH8041751.1"/>
    </source>
</evidence>
<comment type="caution">
    <text evidence="2">The sequence shown here is derived from an EMBL/GenBank/DDBJ whole genome shotgun (WGS) entry which is preliminary data.</text>
</comment>
<dbReference type="VEuPathDB" id="VectorBase:LOC119168368"/>
<dbReference type="GO" id="GO:0006357">
    <property type="term" value="P:regulation of transcription by RNA polymerase II"/>
    <property type="evidence" value="ECO:0007669"/>
    <property type="project" value="TreeGrafter"/>
</dbReference>
<dbReference type="PANTHER" id="PTHR15565">
    <property type="entry name" value="AATF PROTEIN APOPTOSIS ANTAGONIZING TRANSCRIPTION FACTOR"/>
    <property type="match status" value="1"/>
</dbReference>
<protein>
    <submittedName>
        <fullName evidence="2">Uncharacterized protein</fullName>
    </submittedName>
</protein>
<dbReference type="PANTHER" id="PTHR15565:SF0">
    <property type="entry name" value="PROTEIN AATF"/>
    <property type="match status" value="1"/>
</dbReference>
<feature type="region of interest" description="Disordered" evidence="1">
    <location>
        <begin position="1"/>
        <end position="36"/>
    </location>
</feature>
<dbReference type="InterPro" id="IPR039223">
    <property type="entry name" value="AATF/Bfr2"/>
</dbReference>
<proteinExistence type="predicted"/>
<evidence type="ECO:0000256" key="1">
    <source>
        <dbReference type="SAM" id="MobiDB-lite"/>
    </source>
</evidence>
<dbReference type="Proteomes" id="UP000821866">
    <property type="component" value="Chromosome 1"/>
</dbReference>
<sequence>MDEERLLRRTQTKRSSYKVLGAEESENNDKQEQNSGCVDEEVFDDDDFYHHLLREIIERKTSNIYNPVALSR</sequence>
<evidence type="ECO:0000313" key="3">
    <source>
        <dbReference type="Proteomes" id="UP000821866"/>
    </source>
</evidence>
<reference evidence="2" key="2">
    <citation type="submission" date="2021-09" db="EMBL/GenBank/DDBJ databases">
        <authorList>
            <person name="Jia N."/>
            <person name="Wang J."/>
            <person name="Shi W."/>
            <person name="Du L."/>
            <person name="Sun Y."/>
            <person name="Zhan W."/>
            <person name="Jiang J."/>
            <person name="Wang Q."/>
            <person name="Zhang B."/>
            <person name="Ji P."/>
            <person name="Sakyi L.B."/>
            <person name="Cui X."/>
            <person name="Yuan T."/>
            <person name="Jiang B."/>
            <person name="Yang W."/>
            <person name="Lam T.T.-Y."/>
            <person name="Chang Q."/>
            <person name="Ding S."/>
            <person name="Wang X."/>
            <person name="Zhu J."/>
            <person name="Ruan X."/>
            <person name="Zhao L."/>
            <person name="Wei J."/>
            <person name="Que T."/>
            <person name="Du C."/>
            <person name="Cheng J."/>
            <person name="Dai P."/>
            <person name="Han X."/>
            <person name="Huang E."/>
            <person name="Gao Y."/>
            <person name="Liu J."/>
            <person name="Shao H."/>
            <person name="Ye R."/>
            <person name="Li L."/>
            <person name="Wei W."/>
            <person name="Wang X."/>
            <person name="Wang C."/>
            <person name="Huo Q."/>
            <person name="Li W."/>
            <person name="Guo W."/>
            <person name="Chen H."/>
            <person name="Chen S."/>
            <person name="Zhou L."/>
            <person name="Zhou L."/>
            <person name="Ni X."/>
            <person name="Tian J."/>
            <person name="Zhou Y."/>
            <person name="Sheng Y."/>
            <person name="Liu T."/>
            <person name="Pan Y."/>
            <person name="Xia L."/>
            <person name="Li J."/>
            <person name="Zhao F."/>
            <person name="Cao W."/>
        </authorList>
    </citation>
    <scope>NUCLEOTIDE SEQUENCE</scope>
    <source>
        <strain evidence="2">Rmic-2018</strain>
        <tissue evidence="2">Larvae</tissue>
    </source>
</reference>
<dbReference type="GO" id="GO:0005730">
    <property type="term" value="C:nucleolus"/>
    <property type="evidence" value="ECO:0007669"/>
    <property type="project" value="TreeGrafter"/>
</dbReference>
<organism evidence="2 3">
    <name type="scientific">Rhipicephalus microplus</name>
    <name type="common">Cattle tick</name>
    <name type="synonym">Boophilus microplus</name>
    <dbReference type="NCBI Taxonomy" id="6941"/>
    <lineage>
        <taxon>Eukaryota</taxon>
        <taxon>Metazoa</taxon>
        <taxon>Ecdysozoa</taxon>
        <taxon>Arthropoda</taxon>
        <taxon>Chelicerata</taxon>
        <taxon>Arachnida</taxon>
        <taxon>Acari</taxon>
        <taxon>Parasitiformes</taxon>
        <taxon>Ixodida</taxon>
        <taxon>Ixodoidea</taxon>
        <taxon>Ixodidae</taxon>
        <taxon>Rhipicephalinae</taxon>
        <taxon>Rhipicephalus</taxon>
        <taxon>Boophilus</taxon>
    </lineage>
</organism>